<dbReference type="InterPro" id="IPR053967">
    <property type="entry name" value="LlgE_F_G-like_D1"/>
</dbReference>
<dbReference type="PANTHER" id="PTHR30435">
    <property type="entry name" value="FLAGELLAR PROTEIN"/>
    <property type="match status" value="1"/>
</dbReference>
<feature type="domain" description="Flagellar hook protein FlgE/F/G-like D1" evidence="7">
    <location>
        <begin position="95"/>
        <end position="158"/>
    </location>
</feature>
<keyword evidence="8" id="KW-0969">Cilium</keyword>
<evidence type="ECO:0000256" key="4">
    <source>
        <dbReference type="RuleBase" id="RU362116"/>
    </source>
</evidence>
<dbReference type="Proteomes" id="UP001523369">
    <property type="component" value="Unassembled WGS sequence"/>
</dbReference>
<evidence type="ECO:0000256" key="2">
    <source>
        <dbReference type="ARBA" id="ARBA00009677"/>
    </source>
</evidence>
<protein>
    <recommendedName>
        <fullName evidence="4">Flagellar hook protein FlgE</fullName>
    </recommendedName>
</protein>
<sequence>MLRSLYSGISGLHAHQQMMDVTGNNIANVNTVGYKASSVQFQDTLSQMTAAAGAPQNGGAGTNPGQVGLGVRNAGITANFSQGSAQTTGKAGDMMIQGDGFFMTRRGNEELYSRAGSFFFDANGTLATATGEPVQGWTADENGVVNPAAKPGDIKMPLGKSISPVATSTVEVKGNLTNDMPEGVTDPTTIPAIEIPYKAFDKTGNPISLSMKFKRDTADPTAATQNWTVTLTKSGDAGPATPVTATIQFQDGKPVATPPATKAMLNFTGATAIDPNISDTFAVDGGDLTMYHGLTEARVSDSNGNAAGTLASLSYTVSDTGQIIGAFSNGQKKVLGQVALATFKNVNGLEKTGDSQWRATVNSGLAQVGQPTSAGLGQVISGALEMSNVDLAQEFTNLVVAQRGFQANSRIITTSDEMLQELVSMKR</sequence>
<proteinExistence type="inferred from homology"/>
<dbReference type="PANTHER" id="PTHR30435:SF1">
    <property type="entry name" value="FLAGELLAR HOOK PROTEIN FLGE"/>
    <property type="match status" value="1"/>
</dbReference>
<feature type="domain" description="Flagellar basal-body/hook protein C-terminal" evidence="6">
    <location>
        <begin position="381"/>
        <end position="424"/>
    </location>
</feature>
<accession>A0ABT1DRG9</accession>
<dbReference type="InterPro" id="IPR001444">
    <property type="entry name" value="Flag_bb_rod_N"/>
</dbReference>
<name>A0ABT1DRG9_9ACTN</name>
<gene>
    <name evidence="8" type="ORF">M1L60_18660</name>
</gene>
<keyword evidence="8" id="KW-0966">Cell projection</keyword>
<keyword evidence="9" id="KW-1185">Reference proteome</keyword>
<reference evidence="8 9" key="1">
    <citation type="submission" date="2022-06" db="EMBL/GenBank/DDBJ databases">
        <title>New Species of the Genus Actinoplanes, ActinopZanes ferrugineus.</title>
        <authorList>
            <person name="Ding P."/>
        </authorList>
    </citation>
    <scope>NUCLEOTIDE SEQUENCE [LARGE SCALE GENOMIC DNA]</scope>
    <source>
        <strain evidence="8 9">TRM88003</strain>
    </source>
</reference>
<comment type="similarity">
    <text evidence="2 4">Belongs to the flagella basal body rod proteins family.</text>
</comment>
<comment type="function">
    <text evidence="4">A flexible structure which links the flagellar filament to the drive apparatus in the basal body.</text>
</comment>
<dbReference type="Pfam" id="PF00460">
    <property type="entry name" value="Flg_bb_rod"/>
    <property type="match status" value="1"/>
</dbReference>
<dbReference type="Pfam" id="PF06429">
    <property type="entry name" value="Flg_bbr_C"/>
    <property type="match status" value="1"/>
</dbReference>
<dbReference type="RefSeq" id="WP_253238716.1">
    <property type="nucleotide sequence ID" value="NZ_JAMYJR010000019.1"/>
</dbReference>
<dbReference type="InterPro" id="IPR010930">
    <property type="entry name" value="Flg_bb/hook_C_dom"/>
</dbReference>
<evidence type="ECO:0000256" key="1">
    <source>
        <dbReference type="ARBA" id="ARBA00004117"/>
    </source>
</evidence>
<dbReference type="InterPro" id="IPR037925">
    <property type="entry name" value="FlgE/F/G-like"/>
</dbReference>
<evidence type="ECO:0000256" key="3">
    <source>
        <dbReference type="ARBA" id="ARBA00023143"/>
    </source>
</evidence>
<comment type="caution">
    <text evidence="8">The sequence shown here is derived from an EMBL/GenBank/DDBJ whole genome shotgun (WGS) entry which is preliminary data.</text>
</comment>
<dbReference type="Pfam" id="PF22692">
    <property type="entry name" value="LlgE_F_G_D1"/>
    <property type="match status" value="1"/>
</dbReference>
<dbReference type="InterPro" id="IPR019776">
    <property type="entry name" value="Flagellar_basal_body_rod_CS"/>
</dbReference>
<evidence type="ECO:0000259" key="7">
    <source>
        <dbReference type="Pfam" id="PF22692"/>
    </source>
</evidence>
<evidence type="ECO:0000313" key="9">
    <source>
        <dbReference type="Proteomes" id="UP001523369"/>
    </source>
</evidence>
<evidence type="ECO:0000313" key="8">
    <source>
        <dbReference type="EMBL" id="MCO8272620.1"/>
    </source>
</evidence>
<organism evidence="8 9">
    <name type="scientific">Paractinoplanes aksuensis</name>
    <dbReference type="NCBI Taxonomy" id="2939490"/>
    <lineage>
        <taxon>Bacteria</taxon>
        <taxon>Bacillati</taxon>
        <taxon>Actinomycetota</taxon>
        <taxon>Actinomycetes</taxon>
        <taxon>Micromonosporales</taxon>
        <taxon>Micromonosporaceae</taxon>
        <taxon>Paractinoplanes</taxon>
    </lineage>
</organism>
<dbReference type="NCBIfam" id="TIGR03506">
    <property type="entry name" value="FlgEFG_subfam"/>
    <property type="match status" value="1"/>
</dbReference>
<comment type="subcellular location">
    <subcellularLocation>
        <location evidence="1 4">Bacterial flagellum basal body</location>
    </subcellularLocation>
</comment>
<evidence type="ECO:0000259" key="6">
    <source>
        <dbReference type="Pfam" id="PF06429"/>
    </source>
</evidence>
<evidence type="ECO:0000259" key="5">
    <source>
        <dbReference type="Pfam" id="PF00460"/>
    </source>
</evidence>
<dbReference type="PROSITE" id="PS00588">
    <property type="entry name" value="FLAGELLA_BB_ROD"/>
    <property type="match status" value="1"/>
</dbReference>
<dbReference type="InterPro" id="IPR020013">
    <property type="entry name" value="Flagellar_FlgE/F/G"/>
</dbReference>
<keyword evidence="8" id="KW-0282">Flagellum</keyword>
<dbReference type="SUPFAM" id="SSF117143">
    <property type="entry name" value="Flagellar hook protein flgE"/>
    <property type="match status" value="1"/>
</dbReference>
<dbReference type="EMBL" id="JAMYJR010000019">
    <property type="protein sequence ID" value="MCO8272620.1"/>
    <property type="molecule type" value="Genomic_DNA"/>
</dbReference>
<feature type="domain" description="Flagellar basal body rod protein N-terminal" evidence="5">
    <location>
        <begin position="5"/>
        <end position="35"/>
    </location>
</feature>
<keyword evidence="3 4" id="KW-0975">Bacterial flagellum</keyword>